<organism evidence="2 3">
    <name type="scientific">Actinomadura mexicana</name>
    <dbReference type="NCBI Taxonomy" id="134959"/>
    <lineage>
        <taxon>Bacteria</taxon>
        <taxon>Bacillati</taxon>
        <taxon>Actinomycetota</taxon>
        <taxon>Actinomycetes</taxon>
        <taxon>Streptosporangiales</taxon>
        <taxon>Thermomonosporaceae</taxon>
        <taxon>Actinomadura</taxon>
    </lineage>
</organism>
<dbReference type="AlphaFoldDB" id="A0A238XC69"/>
<keyword evidence="3" id="KW-1185">Reference proteome</keyword>
<dbReference type="Proteomes" id="UP000198420">
    <property type="component" value="Unassembled WGS sequence"/>
</dbReference>
<proteinExistence type="predicted"/>
<reference evidence="3" key="1">
    <citation type="submission" date="2017-06" db="EMBL/GenBank/DDBJ databases">
        <authorList>
            <person name="Varghese N."/>
            <person name="Submissions S."/>
        </authorList>
    </citation>
    <scope>NUCLEOTIDE SEQUENCE [LARGE SCALE GENOMIC DNA]</scope>
    <source>
        <strain evidence="3">DSM 44485</strain>
    </source>
</reference>
<evidence type="ECO:0000313" key="2">
    <source>
        <dbReference type="EMBL" id="SNR56567.1"/>
    </source>
</evidence>
<name>A0A238XC69_9ACTN</name>
<dbReference type="SUPFAM" id="SSF47336">
    <property type="entry name" value="ACP-like"/>
    <property type="match status" value="1"/>
</dbReference>
<evidence type="ECO:0000259" key="1">
    <source>
        <dbReference type="PROSITE" id="PS50075"/>
    </source>
</evidence>
<protein>
    <submittedName>
        <fullName evidence="2">Phosphopantetheine attachment site</fullName>
    </submittedName>
</protein>
<gene>
    <name evidence="2" type="ORF">SAMN06265355_104196</name>
</gene>
<dbReference type="RefSeq" id="WP_089311845.1">
    <property type="nucleotide sequence ID" value="NZ_FZNP01000004.1"/>
</dbReference>
<dbReference type="Gene3D" id="1.10.1200.10">
    <property type="entry name" value="ACP-like"/>
    <property type="match status" value="1"/>
</dbReference>
<feature type="domain" description="Carrier" evidence="1">
    <location>
        <begin position="3"/>
        <end position="85"/>
    </location>
</feature>
<sequence length="90" mass="9777">MDPDVRLNEKDLIAMLPSDGAPAPSDDSVTTSDRSLADFGYDSIAMADLMSQIELRYKVKLPDPLLGELLHVSITQATEVINQHIAAPAR</sequence>
<dbReference type="EMBL" id="FZNP01000004">
    <property type="protein sequence ID" value="SNR56567.1"/>
    <property type="molecule type" value="Genomic_DNA"/>
</dbReference>
<dbReference type="InterPro" id="IPR036736">
    <property type="entry name" value="ACP-like_sf"/>
</dbReference>
<evidence type="ECO:0000313" key="3">
    <source>
        <dbReference type="Proteomes" id="UP000198420"/>
    </source>
</evidence>
<accession>A0A238XC69</accession>
<dbReference type="OrthoDB" id="3537906at2"/>
<dbReference type="PROSITE" id="PS50075">
    <property type="entry name" value="CARRIER"/>
    <property type="match status" value="1"/>
</dbReference>
<dbReference type="Pfam" id="PF00550">
    <property type="entry name" value="PP-binding"/>
    <property type="match status" value="1"/>
</dbReference>
<dbReference type="InterPro" id="IPR009081">
    <property type="entry name" value="PP-bd_ACP"/>
</dbReference>